<accession>A0A4Y2VBY0</accession>
<keyword evidence="2" id="KW-1185">Reference proteome</keyword>
<dbReference type="AlphaFoldDB" id="A0A4Y2VBY0"/>
<organism evidence="1 2">
    <name type="scientific">Araneus ventricosus</name>
    <name type="common">Orbweaver spider</name>
    <name type="synonym">Epeira ventricosa</name>
    <dbReference type="NCBI Taxonomy" id="182803"/>
    <lineage>
        <taxon>Eukaryota</taxon>
        <taxon>Metazoa</taxon>
        <taxon>Ecdysozoa</taxon>
        <taxon>Arthropoda</taxon>
        <taxon>Chelicerata</taxon>
        <taxon>Arachnida</taxon>
        <taxon>Araneae</taxon>
        <taxon>Araneomorphae</taxon>
        <taxon>Entelegynae</taxon>
        <taxon>Araneoidea</taxon>
        <taxon>Araneidae</taxon>
        <taxon>Araneus</taxon>
    </lineage>
</organism>
<dbReference type="EMBL" id="BGPR01045812">
    <property type="protein sequence ID" value="GBO22759.1"/>
    <property type="molecule type" value="Genomic_DNA"/>
</dbReference>
<evidence type="ECO:0000313" key="2">
    <source>
        <dbReference type="Proteomes" id="UP000499080"/>
    </source>
</evidence>
<gene>
    <name evidence="1" type="ORF">AVEN_78415_1</name>
</gene>
<reference evidence="1 2" key="1">
    <citation type="journal article" date="2019" name="Sci. Rep.">
        <title>Orb-weaving spider Araneus ventricosus genome elucidates the spidroin gene catalogue.</title>
        <authorList>
            <person name="Kono N."/>
            <person name="Nakamura H."/>
            <person name="Ohtoshi R."/>
            <person name="Moran D.A.P."/>
            <person name="Shinohara A."/>
            <person name="Yoshida Y."/>
            <person name="Fujiwara M."/>
            <person name="Mori M."/>
            <person name="Tomita M."/>
            <person name="Arakawa K."/>
        </authorList>
    </citation>
    <scope>NUCLEOTIDE SEQUENCE [LARGE SCALE GENOMIC DNA]</scope>
</reference>
<evidence type="ECO:0000313" key="1">
    <source>
        <dbReference type="EMBL" id="GBO22759.1"/>
    </source>
</evidence>
<protein>
    <submittedName>
        <fullName evidence="1">Uncharacterized protein</fullName>
    </submittedName>
</protein>
<proteinExistence type="predicted"/>
<comment type="caution">
    <text evidence="1">The sequence shown here is derived from an EMBL/GenBank/DDBJ whole genome shotgun (WGS) entry which is preliminary data.</text>
</comment>
<name>A0A4Y2VBY0_ARAVE</name>
<dbReference type="Proteomes" id="UP000499080">
    <property type="component" value="Unassembled WGS sequence"/>
</dbReference>
<sequence>MFQVIYIAADLKADYNIDVTPQTARNIMTEADYNGLAASKKLCMNLCNGERVLSFQRSIKVSNYFAGNRFFLKLNENIISLVQTGPDLVWIKSTDTD</sequence>